<evidence type="ECO:0000313" key="3">
    <source>
        <dbReference type="Proteomes" id="UP000239273"/>
    </source>
</evidence>
<evidence type="ECO:0000313" key="2">
    <source>
        <dbReference type="EMBL" id="PQJ92682.1"/>
    </source>
</evidence>
<dbReference type="Proteomes" id="UP001156660">
    <property type="component" value="Unassembled WGS sequence"/>
</dbReference>
<organism evidence="2 3">
    <name type="scientific">Aliivibrio sifiae</name>
    <dbReference type="NCBI Taxonomy" id="566293"/>
    <lineage>
        <taxon>Bacteria</taxon>
        <taxon>Pseudomonadati</taxon>
        <taxon>Pseudomonadota</taxon>
        <taxon>Gammaproteobacteria</taxon>
        <taxon>Vibrionales</taxon>
        <taxon>Vibrionaceae</taxon>
        <taxon>Aliivibrio</taxon>
    </lineage>
</organism>
<dbReference type="EMBL" id="MSCP01000001">
    <property type="protein sequence ID" value="PQJ92682.1"/>
    <property type="molecule type" value="Genomic_DNA"/>
</dbReference>
<comment type="caution">
    <text evidence="2">The sequence shown here is derived from an EMBL/GenBank/DDBJ whole genome shotgun (WGS) entry which is preliminary data.</text>
</comment>
<accession>A0A2S7XH03</accession>
<dbReference type="OrthoDB" id="5759974at2"/>
<sequence>MNKNILFISVLLMTSAATFHWIMRDSTSPIIRGNTSLDSSDSKKSLSTQSPLKQVINNVVSTPSHELKTKEVQQGRPQKLTEQFSLLSQAYADDISYPSYSIPLHTTDINYLKPNHFSVVDIPILDGSHTAALSLKKYRFDYPEPIIVTLTSELPIDHIDYELLDPETRKSLTSQYTQELTTEFSSQEDWPQEVRIKATISFLEGKDTLTTDIQFSNPVAYVESLAPAYSSGADMVLPLNMDIKISGHYRIRANLYRKDGTPIASLSNKAKLSQGLGIIELKAHNSVLKGKGGDLELRTITIERMSDFPGEKTRYGASKEAVFPISSFDTSSLTDEPYQMSEQEKERLNFLEDIAQQ</sequence>
<dbReference type="EMBL" id="BSOU01000004">
    <property type="protein sequence ID" value="GLR74753.1"/>
    <property type="molecule type" value="Genomic_DNA"/>
</dbReference>
<proteinExistence type="predicted"/>
<evidence type="ECO:0000313" key="1">
    <source>
        <dbReference type="EMBL" id="GLR74753.1"/>
    </source>
</evidence>
<protein>
    <submittedName>
        <fullName evidence="2">Uncharacterized protein</fullName>
    </submittedName>
</protein>
<name>A0A2S7XH03_9GAMM</name>
<evidence type="ECO:0000313" key="4">
    <source>
        <dbReference type="Proteomes" id="UP001156660"/>
    </source>
</evidence>
<reference evidence="4" key="3">
    <citation type="journal article" date="2019" name="Int. J. Syst. Evol. Microbiol.">
        <title>The Global Catalogue of Microorganisms (GCM) 10K type strain sequencing project: providing services to taxonomists for standard genome sequencing and annotation.</title>
        <authorList>
            <consortium name="The Broad Institute Genomics Platform"/>
            <consortium name="The Broad Institute Genome Sequencing Center for Infectious Disease"/>
            <person name="Wu L."/>
            <person name="Ma J."/>
        </authorList>
    </citation>
    <scope>NUCLEOTIDE SEQUENCE [LARGE SCALE GENOMIC DNA]</scope>
    <source>
        <strain evidence="4">NBRC 105001</strain>
    </source>
</reference>
<gene>
    <name evidence="2" type="ORF">BTO23_00905</name>
    <name evidence="1" type="ORF">GCM10007855_16270</name>
</gene>
<dbReference type="Proteomes" id="UP000239273">
    <property type="component" value="Unassembled WGS sequence"/>
</dbReference>
<dbReference type="RefSeq" id="WP_061030250.1">
    <property type="nucleotide sequence ID" value="NZ_BSOU01000004.1"/>
</dbReference>
<reference evidence="2 3" key="2">
    <citation type="submission" date="2016-12" db="EMBL/GenBank/DDBJ databases">
        <title>Diversity of luminous bacteria.</title>
        <authorList>
            <person name="Yoshizawa S."/>
            <person name="Kogure K."/>
        </authorList>
    </citation>
    <scope>NUCLEOTIDE SEQUENCE [LARGE SCALE GENOMIC DNA]</scope>
    <source>
        <strain evidence="2 3">NBRC 105001</strain>
    </source>
</reference>
<reference evidence="1" key="1">
    <citation type="journal article" date="2014" name="Int. J. Syst. Evol. Microbiol.">
        <title>Complete genome of a new Firmicutes species belonging to the dominant human colonic microbiota ('Ruminococcus bicirculans') reveals two chromosomes and a selective capacity to utilize plant glucans.</title>
        <authorList>
            <consortium name="NISC Comparative Sequencing Program"/>
            <person name="Wegmann U."/>
            <person name="Louis P."/>
            <person name="Goesmann A."/>
            <person name="Henrissat B."/>
            <person name="Duncan S.H."/>
            <person name="Flint H.J."/>
        </authorList>
    </citation>
    <scope>NUCLEOTIDE SEQUENCE</scope>
    <source>
        <strain evidence="1">NBRC 105001</strain>
    </source>
</reference>
<dbReference type="AlphaFoldDB" id="A0A2S7XH03"/>
<reference evidence="1" key="4">
    <citation type="submission" date="2023-01" db="EMBL/GenBank/DDBJ databases">
        <title>Draft genome sequence of Aliivibrio sifiae strain NBRC 105001.</title>
        <authorList>
            <person name="Sun Q."/>
            <person name="Mori K."/>
        </authorList>
    </citation>
    <scope>NUCLEOTIDE SEQUENCE</scope>
    <source>
        <strain evidence="1">NBRC 105001</strain>
    </source>
</reference>
<keyword evidence="4" id="KW-1185">Reference proteome</keyword>